<keyword evidence="1" id="KW-0812">Transmembrane</keyword>
<organism evidence="2 3">
    <name type="scientific">Pholiota conissans</name>
    <dbReference type="NCBI Taxonomy" id="109636"/>
    <lineage>
        <taxon>Eukaryota</taxon>
        <taxon>Fungi</taxon>
        <taxon>Dikarya</taxon>
        <taxon>Basidiomycota</taxon>
        <taxon>Agaricomycotina</taxon>
        <taxon>Agaricomycetes</taxon>
        <taxon>Agaricomycetidae</taxon>
        <taxon>Agaricales</taxon>
        <taxon>Agaricineae</taxon>
        <taxon>Strophariaceae</taxon>
        <taxon>Pholiota</taxon>
    </lineage>
</organism>
<sequence length="132" mass="15095">MIALIFANTYIPSSAKLQILFDAVHFPPFPEILLTVLRMRPLSPISLIRLYSHWKHCLKFFEHLAKNVLYLGVILCTGYGLGIDHTRPQTLGKGSYTYSELVYLCVSSILLNFFLRSFILLCGFYIHPPQST</sequence>
<keyword evidence="1" id="KW-0472">Membrane</keyword>
<proteinExistence type="predicted"/>
<keyword evidence="1" id="KW-1133">Transmembrane helix</keyword>
<evidence type="ECO:0000256" key="1">
    <source>
        <dbReference type="SAM" id="Phobius"/>
    </source>
</evidence>
<accession>A0A9P6CWI5</accession>
<gene>
    <name evidence="2" type="ORF">BDN70DRAFT_883894</name>
</gene>
<name>A0A9P6CWI5_9AGAR</name>
<evidence type="ECO:0000313" key="3">
    <source>
        <dbReference type="Proteomes" id="UP000807469"/>
    </source>
</evidence>
<protein>
    <submittedName>
        <fullName evidence="2">Uncharacterized protein</fullName>
    </submittedName>
</protein>
<dbReference type="EMBL" id="MU155339">
    <property type="protein sequence ID" value="KAF9475269.1"/>
    <property type="molecule type" value="Genomic_DNA"/>
</dbReference>
<comment type="caution">
    <text evidence="2">The sequence shown here is derived from an EMBL/GenBank/DDBJ whole genome shotgun (WGS) entry which is preliminary data.</text>
</comment>
<evidence type="ECO:0000313" key="2">
    <source>
        <dbReference type="EMBL" id="KAF9475269.1"/>
    </source>
</evidence>
<reference evidence="2" key="1">
    <citation type="submission" date="2020-11" db="EMBL/GenBank/DDBJ databases">
        <authorList>
            <consortium name="DOE Joint Genome Institute"/>
            <person name="Ahrendt S."/>
            <person name="Riley R."/>
            <person name="Andreopoulos W."/>
            <person name="Labutti K."/>
            <person name="Pangilinan J."/>
            <person name="Ruiz-Duenas F.J."/>
            <person name="Barrasa J.M."/>
            <person name="Sanchez-Garcia M."/>
            <person name="Camarero S."/>
            <person name="Miyauchi S."/>
            <person name="Serrano A."/>
            <person name="Linde D."/>
            <person name="Babiker R."/>
            <person name="Drula E."/>
            <person name="Ayuso-Fernandez I."/>
            <person name="Pacheco R."/>
            <person name="Padilla G."/>
            <person name="Ferreira P."/>
            <person name="Barriuso J."/>
            <person name="Kellner H."/>
            <person name="Castanera R."/>
            <person name="Alfaro M."/>
            <person name="Ramirez L."/>
            <person name="Pisabarro A.G."/>
            <person name="Kuo A."/>
            <person name="Tritt A."/>
            <person name="Lipzen A."/>
            <person name="He G."/>
            <person name="Yan M."/>
            <person name="Ng V."/>
            <person name="Cullen D."/>
            <person name="Martin F."/>
            <person name="Rosso M.-N."/>
            <person name="Henrissat B."/>
            <person name="Hibbett D."/>
            <person name="Martinez A.T."/>
            <person name="Grigoriev I.V."/>
        </authorList>
    </citation>
    <scope>NUCLEOTIDE SEQUENCE</scope>
    <source>
        <strain evidence="2">CIRM-BRFM 674</strain>
    </source>
</reference>
<dbReference type="AlphaFoldDB" id="A0A9P6CWI5"/>
<feature type="transmembrane region" description="Helical" evidence="1">
    <location>
        <begin position="64"/>
        <end position="81"/>
    </location>
</feature>
<dbReference type="Proteomes" id="UP000807469">
    <property type="component" value="Unassembled WGS sequence"/>
</dbReference>
<keyword evidence="3" id="KW-1185">Reference proteome</keyword>
<feature type="transmembrane region" description="Helical" evidence="1">
    <location>
        <begin position="101"/>
        <end position="126"/>
    </location>
</feature>